<dbReference type="InterPro" id="IPR017438">
    <property type="entry name" value="ATP-NAD_kinase_N"/>
</dbReference>
<evidence type="ECO:0000259" key="5">
    <source>
        <dbReference type="PROSITE" id="PS50146"/>
    </source>
</evidence>
<dbReference type="Proteomes" id="UP001161580">
    <property type="component" value="Unassembled WGS sequence"/>
</dbReference>
<evidence type="ECO:0000313" key="6">
    <source>
        <dbReference type="EMBL" id="MDI7921557.1"/>
    </source>
</evidence>
<dbReference type="InterPro" id="IPR050187">
    <property type="entry name" value="Lipid_Phosphate_FormReg"/>
</dbReference>
<keyword evidence="1" id="KW-0808">Transferase</keyword>
<dbReference type="NCBIfam" id="TIGR00147">
    <property type="entry name" value="YegS/Rv2252/BmrU family lipid kinase"/>
    <property type="match status" value="1"/>
</dbReference>
<evidence type="ECO:0000256" key="3">
    <source>
        <dbReference type="ARBA" id="ARBA00022777"/>
    </source>
</evidence>
<proteinExistence type="predicted"/>
<accession>A0AAE3Q988</accession>
<keyword evidence="4" id="KW-0067">ATP-binding</keyword>
<dbReference type="InterPro" id="IPR001206">
    <property type="entry name" value="Diacylglycerol_kinase_cat_dom"/>
</dbReference>
<dbReference type="AlphaFoldDB" id="A0AAE3Q988"/>
<organism evidence="6 7">
    <name type="scientific">Ferirhizobium litorale</name>
    <dbReference type="NCBI Taxonomy" id="2927786"/>
    <lineage>
        <taxon>Bacteria</taxon>
        <taxon>Pseudomonadati</taxon>
        <taxon>Pseudomonadota</taxon>
        <taxon>Alphaproteobacteria</taxon>
        <taxon>Hyphomicrobiales</taxon>
        <taxon>Rhizobiaceae</taxon>
        <taxon>Ferirhizobium</taxon>
    </lineage>
</organism>
<dbReference type="Gene3D" id="2.60.200.40">
    <property type="match status" value="1"/>
</dbReference>
<dbReference type="SUPFAM" id="SSF111331">
    <property type="entry name" value="NAD kinase/diacylglycerol kinase-like"/>
    <property type="match status" value="1"/>
</dbReference>
<dbReference type="PANTHER" id="PTHR12358">
    <property type="entry name" value="SPHINGOSINE KINASE"/>
    <property type="match status" value="1"/>
</dbReference>
<dbReference type="GO" id="GO:0008654">
    <property type="term" value="P:phospholipid biosynthetic process"/>
    <property type="evidence" value="ECO:0007669"/>
    <property type="project" value="InterPro"/>
</dbReference>
<dbReference type="InterPro" id="IPR045540">
    <property type="entry name" value="YegS/DAGK_C"/>
</dbReference>
<reference evidence="6" key="1">
    <citation type="submission" date="2022-03" db="EMBL/GenBank/DDBJ databases">
        <title>Fererhizobium litorale gen. nov., sp. nov., isolated from sandy sediments of the Sea of Japan seashore.</title>
        <authorList>
            <person name="Romanenko L."/>
            <person name="Kurilenko V."/>
            <person name="Otstavnykh N."/>
            <person name="Svetashev V."/>
            <person name="Tekutyeva L."/>
            <person name="Isaeva M."/>
            <person name="Mikhailov V."/>
        </authorList>
    </citation>
    <scope>NUCLEOTIDE SEQUENCE</scope>
    <source>
        <strain evidence="6">KMM 9576</strain>
    </source>
</reference>
<dbReference type="SMART" id="SM00046">
    <property type="entry name" value="DAGKc"/>
    <property type="match status" value="1"/>
</dbReference>
<dbReference type="Gene3D" id="3.40.50.10330">
    <property type="entry name" value="Probable inorganic polyphosphate/atp-NAD kinase, domain 1"/>
    <property type="match status" value="1"/>
</dbReference>
<dbReference type="RefSeq" id="WP_311785722.1">
    <property type="nucleotide sequence ID" value="NZ_JALDYY010000002.1"/>
</dbReference>
<evidence type="ECO:0000256" key="1">
    <source>
        <dbReference type="ARBA" id="ARBA00022679"/>
    </source>
</evidence>
<gene>
    <name evidence="6" type="ORF">MRS75_05600</name>
</gene>
<keyword evidence="2" id="KW-0547">Nucleotide-binding</keyword>
<evidence type="ECO:0000256" key="2">
    <source>
        <dbReference type="ARBA" id="ARBA00022741"/>
    </source>
</evidence>
<dbReference type="Pfam" id="PF00781">
    <property type="entry name" value="DAGK_cat"/>
    <property type="match status" value="1"/>
</dbReference>
<keyword evidence="3 6" id="KW-0418">Kinase</keyword>
<dbReference type="Pfam" id="PF19279">
    <property type="entry name" value="YegS_C"/>
    <property type="match status" value="1"/>
</dbReference>
<name>A0AAE3Q988_9HYPH</name>
<dbReference type="PANTHER" id="PTHR12358:SF54">
    <property type="entry name" value="SPHINGOSINE KINASE RELATED PROTEIN"/>
    <property type="match status" value="1"/>
</dbReference>
<sequence length="309" mass="32941">MKIGIVVNPASGGYGRHRIWPALRQSLVAQFAGIKFFETEGTGDAARYARALSDAGSDLVVAVGGDGTIGEAVDGILTSDRPETPFAFVPGGTGADFARNFSFPQSPEAIVTALVNAPVRAVDVGRLSCLDDDGRAFTRHFINIASLGLSGPTVRAVNKARRDRRTPGSRQFLYHSVVELLRYRADKVRVLIDDEDVHEGPITVVAVANGRWFGGGMKVAPAADIADGLFDVVVIRAASKPTILRLMNRIYSGAHVSHPLVSIHRGRRVEVLPADESKGRLALIDCDGEGPGTVPATFEVLPGALRLKI</sequence>
<dbReference type="GO" id="GO:0005524">
    <property type="term" value="F:ATP binding"/>
    <property type="evidence" value="ECO:0007669"/>
    <property type="project" value="UniProtKB-KW"/>
</dbReference>
<dbReference type="PROSITE" id="PS50146">
    <property type="entry name" value="DAGK"/>
    <property type="match status" value="1"/>
</dbReference>
<dbReference type="EMBL" id="JALDYZ010000002">
    <property type="protein sequence ID" value="MDI7921557.1"/>
    <property type="molecule type" value="Genomic_DNA"/>
</dbReference>
<evidence type="ECO:0000313" key="7">
    <source>
        <dbReference type="Proteomes" id="UP001161580"/>
    </source>
</evidence>
<dbReference type="GO" id="GO:0016301">
    <property type="term" value="F:kinase activity"/>
    <property type="evidence" value="ECO:0007669"/>
    <property type="project" value="UniProtKB-KW"/>
</dbReference>
<dbReference type="InterPro" id="IPR016064">
    <property type="entry name" value="NAD/diacylglycerol_kinase_sf"/>
</dbReference>
<comment type="caution">
    <text evidence="6">The sequence shown here is derived from an EMBL/GenBank/DDBJ whole genome shotgun (WGS) entry which is preliminary data.</text>
</comment>
<keyword evidence="7" id="KW-1185">Reference proteome</keyword>
<evidence type="ECO:0000256" key="4">
    <source>
        <dbReference type="ARBA" id="ARBA00022840"/>
    </source>
</evidence>
<dbReference type="InterPro" id="IPR005218">
    <property type="entry name" value="Diacylglycerol/lipid_kinase"/>
</dbReference>
<protein>
    <submittedName>
        <fullName evidence="6">Diacylglycerol kinase family lipid kinase</fullName>
    </submittedName>
</protein>
<feature type="domain" description="DAGKc" evidence="5">
    <location>
        <begin position="1"/>
        <end position="132"/>
    </location>
</feature>